<comment type="caution">
    <text evidence="2">The sequence shown here is derived from an EMBL/GenBank/DDBJ whole genome shotgun (WGS) entry which is preliminary data.</text>
</comment>
<organism evidence="2 3">
    <name type="scientific">Neolecta irregularis (strain DAH-3)</name>
    <dbReference type="NCBI Taxonomy" id="1198029"/>
    <lineage>
        <taxon>Eukaryota</taxon>
        <taxon>Fungi</taxon>
        <taxon>Dikarya</taxon>
        <taxon>Ascomycota</taxon>
        <taxon>Taphrinomycotina</taxon>
        <taxon>Neolectales</taxon>
        <taxon>Neolectaceae</taxon>
        <taxon>Neolecta</taxon>
    </lineage>
</organism>
<dbReference type="Gene3D" id="3.40.50.720">
    <property type="entry name" value="NAD(P)-binding Rossmann-like Domain"/>
    <property type="match status" value="1"/>
</dbReference>
<dbReference type="PANTHER" id="PTHR45348">
    <property type="entry name" value="HYPOTHETICAL OXIDOREDUCTASE (EUROFUNG)"/>
    <property type="match status" value="1"/>
</dbReference>
<protein>
    <submittedName>
        <fullName evidence="2">Zinc-binding alcohol dehydrogenase domain-containing protein cipB</fullName>
    </submittedName>
</protein>
<dbReference type="STRING" id="1198029.A0A1U7LN49"/>
<dbReference type="PANTHER" id="PTHR45348:SF2">
    <property type="entry name" value="ZINC-TYPE ALCOHOL DEHYDROGENASE-LIKE PROTEIN C2E1P3.01"/>
    <property type="match status" value="1"/>
</dbReference>
<evidence type="ECO:0000313" key="3">
    <source>
        <dbReference type="Proteomes" id="UP000186594"/>
    </source>
</evidence>
<dbReference type="Gene3D" id="3.90.180.10">
    <property type="entry name" value="Medium-chain alcohol dehydrogenases, catalytic domain"/>
    <property type="match status" value="1"/>
</dbReference>
<name>A0A1U7LN49_NEOID</name>
<dbReference type="OrthoDB" id="10257049at2759"/>
<evidence type="ECO:0000313" key="2">
    <source>
        <dbReference type="EMBL" id="OLL24013.1"/>
    </source>
</evidence>
<dbReference type="Proteomes" id="UP000186594">
    <property type="component" value="Unassembled WGS sequence"/>
</dbReference>
<dbReference type="GO" id="GO:0016651">
    <property type="term" value="F:oxidoreductase activity, acting on NAD(P)H"/>
    <property type="evidence" value="ECO:0007669"/>
    <property type="project" value="InterPro"/>
</dbReference>
<dbReference type="InterPro" id="IPR047122">
    <property type="entry name" value="Trans-enoyl_RdTase-like"/>
</dbReference>
<dbReference type="SUPFAM" id="SSF51735">
    <property type="entry name" value="NAD(P)-binding Rossmann-fold domains"/>
    <property type="match status" value="1"/>
</dbReference>
<feature type="domain" description="Alcohol dehydrogenase-like C-terminal" evidence="1">
    <location>
        <begin position="12"/>
        <end position="84"/>
    </location>
</feature>
<dbReference type="AlphaFoldDB" id="A0A1U7LN49"/>
<reference evidence="2 3" key="1">
    <citation type="submission" date="2016-04" db="EMBL/GenBank/DDBJ databases">
        <title>Evolutionary innovation and constraint leading to complex multicellularity in the Ascomycota.</title>
        <authorList>
            <person name="Cisse O."/>
            <person name="Nguyen A."/>
            <person name="Hewitt D.A."/>
            <person name="Jedd G."/>
            <person name="Stajich J.E."/>
        </authorList>
    </citation>
    <scope>NUCLEOTIDE SEQUENCE [LARGE SCALE GENOMIC DNA]</scope>
    <source>
        <strain evidence="2 3">DAH-3</strain>
    </source>
</reference>
<keyword evidence="3" id="KW-1185">Reference proteome</keyword>
<dbReference type="EMBL" id="LXFE01001036">
    <property type="protein sequence ID" value="OLL24013.1"/>
    <property type="molecule type" value="Genomic_DNA"/>
</dbReference>
<evidence type="ECO:0000259" key="1">
    <source>
        <dbReference type="Pfam" id="PF00107"/>
    </source>
</evidence>
<dbReference type="InterPro" id="IPR036291">
    <property type="entry name" value="NAD(P)-bd_dom_sf"/>
</dbReference>
<proteinExistence type="predicted"/>
<sequence length="172" mass="18625">MFSQLSCLILQAGYHVITTASKHNHDYLTSLGASKNFDYHDSDVVEQIKKEGKIQVIYDAISENGSIEKCMQVLQPHGGKMVAVLPVNATVPDNVKVYQCFGGSVHKTSVALGKWLFNDFLKEALIQETIVTAPPVKVAKGGLRGVPDALAMQKKGVSATKIIIHPCEDGCT</sequence>
<dbReference type="Pfam" id="PF00107">
    <property type="entry name" value="ADH_zinc_N"/>
    <property type="match status" value="1"/>
</dbReference>
<accession>A0A1U7LN49</accession>
<dbReference type="InterPro" id="IPR013149">
    <property type="entry name" value="ADH-like_C"/>
</dbReference>
<gene>
    <name evidence="2" type="ORF">NEOLI_001194</name>
</gene>